<name>A0A3M2SR52_9HYPO</name>
<accession>A0A3M2SR52</accession>
<organism evidence="2 3">
    <name type="scientific">Fusarium kuroshium</name>
    <dbReference type="NCBI Taxonomy" id="2010991"/>
    <lineage>
        <taxon>Eukaryota</taxon>
        <taxon>Fungi</taxon>
        <taxon>Dikarya</taxon>
        <taxon>Ascomycota</taxon>
        <taxon>Pezizomycotina</taxon>
        <taxon>Sordariomycetes</taxon>
        <taxon>Hypocreomycetidae</taxon>
        <taxon>Hypocreales</taxon>
        <taxon>Nectriaceae</taxon>
        <taxon>Fusarium</taxon>
        <taxon>Fusarium solani species complex</taxon>
    </lineage>
</organism>
<keyword evidence="3" id="KW-1185">Reference proteome</keyword>
<protein>
    <submittedName>
        <fullName evidence="2">Uncharacterized protein</fullName>
    </submittedName>
</protein>
<feature type="compositionally biased region" description="Basic and acidic residues" evidence="1">
    <location>
        <begin position="19"/>
        <end position="33"/>
    </location>
</feature>
<dbReference type="PANTHER" id="PTHR38797:SF4">
    <property type="entry name" value="NUCLEAR PORE COMPLEX PROTEIN NUP85"/>
    <property type="match status" value="1"/>
</dbReference>
<evidence type="ECO:0000313" key="3">
    <source>
        <dbReference type="Proteomes" id="UP000277212"/>
    </source>
</evidence>
<proteinExistence type="predicted"/>
<sequence length="391" mass="45403">MPKNRPSQNKRNAKKYGKLHAERAKREHEAAKKVVDDESLDFPAKIDHLARVRRWFTADTTIIDKYISDELTTAETVDILAKPVDEAYSSADFGRQWHKREMVARGQRKFHSPEKALEMWGAEEDWPEPETEWDASQSTEMLLWDLWYSILHVAKRIPYTDEARHEKLVELVRAFKARPNPPPPVPMTIPLKREWIWESGKLWTDLTVLGISVAEVSNDSPGCGAGWLWPELRAWENVNAFMARLTASHLTNFQSLGLWALRDATEHSPSPGYRRAHPPSDVDILSHRVVLASIWVTIAGDQVFAEYYPKIRDNRDIEVVDRILDLRDDKLPWTRSRKKYKGRARWETARREFVRRRFEVESRNESLPPETRGMASKAAKAMIPFVQFGEN</sequence>
<dbReference type="Pfam" id="PF12311">
    <property type="entry name" value="DUF3632"/>
    <property type="match status" value="1"/>
</dbReference>
<evidence type="ECO:0000313" key="2">
    <source>
        <dbReference type="EMBL" id="RMJ20049.1"/>
    </source>
</evidence>
<gene>
    <name evidence="2" type="ORF">CDV36_000202</name>
</gene>
<dbReference type="InterPro" id="IPR053204">
    <property type="entry name" value="Oxopyrrolidines_Biosynth-assoc"/>
</dbReference>
<dbReference type="EMBL" id="NKUJ01000002">
    <property type="protein sequence ID" value="RMJ20049.1"/>
    <property type="molecule type" value="Genomic_DNA"/>
</dbReference>
<dbReference type="STRING" id="2010991.A0A3M2SR52"/>
<dbReference type="AlphaFoldDB" id="A0A3M2SR52"/>
<dbReference type="PANTHER" id="PTHR38797">
    <property type="entry name" value="NUCLEAR PORE COMPLEX PROTEIN NUP85-RELATED"/>
    <property type="match status" value="1"/>
</dbReference>
<reference evidence="2 3" key="1">
    <citation type="submission" date="2017-06" db="EMBL/GenBank/DDBJ databases">
        <title>Comparative genomic analysis of Ambrosia Fusariam Clade fungi.</title>
        <authorList>
            <person name="Stajich J.E."/>
            <person name="Carrillo J."/>
            <person name="Kijimoto T."/>
            <person name="Eskalen A."/>
            <person name="O'Donnell K."/>
            <person name="Kasson M."/>
        </authorList>
    </citation>
    <scope>NUCLEOTIDE SEQUENCE [LARGE SCALE GENOMIC DNA]</scope>
    <source>
        <strain evidence="2">UCR3666</strain>
    </source>
</reference>
<feature type="compositionally biased region" description="Polar residues" evidence="1">
    <location>
        <begin position="1"/>
        <end position="10"/>
    </location>
</feature>
<feature type="region of interest" description="Disordered" evidence="1">
    <location>
        <begin position="1"/>
        <end position="33"/>
    </location>
</feature>
<dbReference type="InterPro" id="IPR022085">
    <property type="entry name" value="OpdG"/>
</dbReference>
<dbReference type="Proteomes" id="UP000277212">
    <property type="component" value="Unassembled WGS sequence"/>
</dbReference>
<comment type="caution">
    <text evidence="2">The sequence shown here is derived from an EMBL/GenBank/DDBJ whole genome shotgun (WGS) entry which is preliminary data.</text>
</comment>
<dbReference type="OrthoDB" id="3350591at2759"/>
<evidence type="ECO:0000256" key="1">
    <source>
        <dbReference type="SAM" id="MobiDB-lite"/>
    </source>
</evidence>